<dbReference type="OrthoDB" id="618894at2"/>
<dbReference type="RefSeq" id="WP_103888893.1">
    <property type="nucleotide sequence ID" value="NZ_FNVU01000015.1"/>
</dbReference>
<dbReference type="GO" id="GO:0030246">
    <property type="term" value="F:carbohydrate binding"/>
    <property type="evidence" value="ECO:0007669"/>
    <property type="project" value="UniProtKB-KW"/>
</dbReference>
<reference evidence="3 4" key="1">
    <citation type="submission" date="2016-10" db="EMBL/GenBank/DDBJ databases">
        <authorList>
            <person name="de Groot N.N."/>
        </authorList>
    </citation>
    <scope>NUCLEOTIDE SEQUENCE [LARGE SCALE GENOMIC DNA]</scope>
    <source>
        <strain evidence="3 4">CGMCC 4.2023</strain>
    </source>
</reference>
<dbReference type="SUPFAM" id="SSF50370">
    <property type="entry name" value="Ricin B-like lectins"/>
    <property type="match status" value="1"/>
</dbReference>
<dbReference type="AlphaFoldDB" id="A0A1H6DFS0"/>
<gene>
    <name evidence="3" type="ORF">SAMN05216223_11545</name>
</gene>
<evidence type="ECO:0000259" key="2">
    <source>
        <dbReference type="SMART" id="SM00458"/>
    </source>
</evidence>
<dbReference type="EMBL" id="FNVU01000015">
    <property type="protein sequence ID" value="SEG84297.1"/>
    <property type="molecule type" value="Genomic_DNA"/>
</dbReference>
<accession>A0A1H6DFS0</accession>
<keyword evidence="1" id="KW-0732">Signal</keyword>
<evidence type="ECO:0000313" key="3">
    <source>
        <dbReference type="EMBL" id="SEG84297.1"/>
    </source>
</evidence>
<evidence type="ECO:0000313" key="4">
    <source>
        <dbReference type="Proteomes" id="UP000236754"/>
    </source>
</evidence>
<feature type="chain" id="PRO_5009295856" evidence="1">
    <location>
        <begin position="39"/>
        <end position="553"/>
    </location>
</feature>
<dbReference type="PROSITE" id="PS50231">
    <property type="entry name" value="RICIN_B_LECTIN"/>
    <property type="match status" value="1"/>
</dbReference>
<feature type="domain" description="Ricin B lectin" evidence="2">
    <location>
        <begin position="420"/>
        <end position="551"/>
    </location>
</feature>
<protein>
    <submittedName>
        <fullName evidence="3">Ricin-type beta-trefoil lectin domain-containing protein</fullName>
    </submittedName>
</protein>
<proteinExistence type="predicted"/>
<dbReference type="SMART" id="SM00458">
    <property type="entry name" value="RICIN"/>
    <property type="match status" value="1"/>
</dbReference>
<dbReference type="Pfam" id="PF00652">
    <property type="entry name" value="Ricin_B_lectin"/>
    <property type="match status" value="1"/>
</dbReference>
<dbReference type="Gene3D" id="2.80.10.50">
    <property type="match status" value="2"/>
</dbReference>
<name>A0A1H6DFS0_9ACTN</name>
<organism evidence="3 4">
    <name type="scientific">Actinacidiphila yanglinensis</name>
    <dbReference type="NCBI Taxonomy" id="310779"/>
    <lineage>
        <taxon>Bacteria</taxon>
        <taxon>Bacillati</taxon>
        <taxon>Actinomycetota</taxon>
        <taxon>Actinomycetes</taxon>
        <taxon>Kitasatosporales</taxon>
        <taxon>Streptomycetaceae</taxon>
        <taxon>Actinacidiphila</taxon>
    </lineage>
</organism>
<feature type="signal peptide" evidence="1">
    <location>
        <begin position="1"/>
        <end position="38"/>
    </location>
</feature>
<dbReference type="Proteomes" id="UP000236754">
    <property type="component" value="Unassembled WGS sequence"/>
</dbReference>
<sequence>MKKRVHLIRRFARLAKCAGIATVLAAGLCLGTGTAAHAAASPLAPLDAATVSQFKLHLLSDNTGAIKAEDSPTSGLAPVALDFLAGKGADGKAGLCFPEPFNPGVDADGYCWNNAVDDSGSNDWDPQGFSVPHTASADGTYSSRRWEATSWHGPDDTESKIRFVDRSSSTPNYEDVLLVTPAADGSVSPLAGNHGDGLVWFGDNLLIANGRSLYVAKVSDLHRDAAEPDGFAYVLPIRYAYNTLSAGDTSCLTLDSPCLNGLSFDREHSALTSNEFYASQADGRIVRWPFDTSTGLPQADSGSDTTVGAAATATAAWVSPVWAMQGVLYAKGTFYISGMCPGSFDTGYRTTPGADTSACVHTATSGTAPSVLTAVPDMTQNIDYDASTDRIRGVSEVGQAGETYPERLVFDFAPTARAITTVRLRNAGTGKCLTPYGSSLNNGADITQWDCNGKSAQNWYWDGSEIRNFQSNRCLTVYGGSTTPGAVATQWTCDGGTAEQWTRVAASGGSELVNGNSKQCLTVYGGSGTNGADATQWTCDTSDPLHSWVGYTP</sequence>
<keyword evidence="4" id="KW-1185">Reference proteome</keyword>
<keyword evidence="3" id="KW-0430">Lectin</keyword>
<dbReference type="InterPro" id="IPR000772">
    <property type="entry name" value="Ricin_B_lectin"/>
</dbReference>
<evidence type="ECO:0000256" key="1">
    <source>
        <dbReference type="SAM" id="SignalP"/>
    </source>
</evidence>
<dbReference type="InterPro" id="IPR035992">
    <property type="entry name" value="Ricin_B-like_lectins"/>
</dbReference>
<dbReference type="CDD" id="cd00161">
    <property type="entry name" value="beta-trefoil_Ricin-like"/>
    <property type="match status" value="1"/>
</dbReference>